<keyword evidence="3 6" id="KW-0812">Transmembrane</keyword>
<dbReference type="Pfam" id="PF01292">
    <property type="entry name" value="Ni_hydr_CYTB"/>
    <property type="match status" value="1"/>
</dbReference>
<dbReference type="Gene3D" id="1.20.950.20">
    <property type="entry name" value="Transmembrane di-heme cytochromes, Chain C"/>
    <property type="match status" value="1"/>
</dbReference>
<evidence type="ECO:0000256" key="2">
    <source>
        <dbReference type="ARBA" id="ARBA00022475"/>
    </source>
</evidence>
<keyword evidence="2" id="KW-1003">Cell membrane</keyword>
<evidence type="ECO:0000313" key="8">
    <source>
        <dbReference type="EMBL" id="MFC3108656.1"/>
    </source>
</evidence>
<dbReference type="InterPro" id="IPR011577">
    <property type="entry name" value="Cyt_b561_bac/Ni-Hgenase"/>
</dbReference>
<protein>
    <submittedName>
        <fullName evidence="8">Cytochrome b/b6 domain-containing protein</fullName>
    </submittedName>
</protein>
<evidence type="ECO:0000256" key="5">
    <source>
        <dbReference type="ARBA" id="ARBA00023136"/>
    </source>
</evidence>
<keyword evidence="5 6" id="KW-0472">Membrane</keyword>
<feature type="transmembrane region" description="Helical" evidence="6">
    <location>
        <begin position="152"/>
        <end position="169"/>
    </location>
</feature>
<evidence type="ECO:0000256" key="4">
    <source>
        <dbReference type="ARBA" id="ARBA00022989"/>
    </source>
</evidence>
<evidence type="ECO:0000256" key="3">
    <source>
        <dbReference type="ARBA" id="ARBA00022692"/>
    </source>
</evidence>
<evidence type="ECO:0000313" key="9">
    <source>
        <dbReference type="Proteomes" id="UP001595530"/>
    </source>
</evidence>
<dbReference type="EMBL" id="JBHRTP010000033">
    <property type="protein sequence ID" value="MFC3108656.1"/>
    <property type="molecule type" value="Genomic_DNA"/>
</dbReference>
<comment type="caution">
    <text evidence="8">The sequence shown here is derived from an EMBL/GenBank/DDBJ whole genome shotgun (WGS) entry which is preliminary data.</text>
</comment>
<keyword evidence="4 6" id="KW-1133">Transmembrane helix</keyword>
<dbReference type="PANTHER" id="PTHR30485">
    <property type="entry name" value="NI/FE-HYDROGENASE 1 B-TYPE CYTOCHROME SUBUNIT"/>
    <property type="match status" value="1"/>
</dbReference>
<name>A0ABV7F3L8_9BURK</name>
<feature type="transmembrane region" description="Helical" evidence="6">
    <location>
        <begin position="201"/>
        <end position="218"/>
    </location>
</feature>
<dbReference type="RefSeq" id="WP_390331592.1">
    <property type="nucleotide sequence ID" value="NZ_JBHRTP010000033.1"/>
</dbReference>
<gene>
    <name evidence="8" type="ORF">ACFOFO_11885</name>
</gene>
<comment type="subcellular location">
    <subcellularLocation>
        <location evidence="1">Cell membrane</location>
        <topology evidence="1">Multi-pass membrane protein</topology>
    </subcellularLocation>
</comment>
<reference evidence="9" key="1">
    <citation type="journal article" date="2019" name="Int. J. Syst. Evol. Microbiol.">
        <title>The Global Catalogue of Microorganisms (GCM) 10K type strain sequencing project: providing services to taxonomists for standard genome sequencing and annotation.</title>
        <authorList>
            <consortium name="The Broad Institute Genomics Platform"/>
            <consortium name="The Broad Institute Genome Sequencing Center for Infectious Disease"/>
            <person name="Wu L."/>
            <person name="Ma J."/>
        </authorList>
    </citation>
    <scope>NUCLEOTIDE SEQUENCE [LARGE SCALE GENOMIC DNA]</scope>
    <source>
        <strain evidence="9">KCTC 42986</strain>
    </source>
</reference>
<dbReference type="InterPro" id="IPR016174">
    <property type="entry name" value="Di-haem_cyt_TM"/>
</dbReference>
<feature type="transmembrane region" description="Helical" evidence="6">
    <location>
        <begin position="38"/>
        <end position="59"/>
    </location>
</feature>
<feature type="transmembrane region" description="Helical" evidence="6">
    <location>
        <begin position="97"/>
        <end position="119"/>
    </location>
</feature>
<proteinExistence type="predicted"/>
<feature type="domain" description="Cytochrome b561 bacterial/Ni-hydrogenase" evidence="7">
    <location>
        <begin position="6"/>
        <end position="182"/>
    </location>
</feature>
<organism evidence="8 9">
    <name type="scientific">Undibacterium arcticum</name>
    <dbReference type="NCBI Taxonomy" id="1762892"/>
    <lineage>
        <taxon>Bacteria</taxon>
        <taxon>Pseudomonadati</taxon>
        <taxon>Pseudomonadota</taxon>
        <taxon>Betaproteobacteria</taxon>
        <taxon>Burkholderiales</taxon>
        <taxon>Oxalobacteraceae</taxon>
        <taxon>Undibacterium</taxon>
    </lineage>
</organism>
<evidence type="ECO:0000256" key="1">
    <source>
        <dbReference type="ARBA" id="ARBA00004651"/>
    </source>
</evidence>
<evidence type="ECO:0000256" key="6">
    <source>
        <dbReference type="SAM" id="Phobius"/>
    </source>
</evidence>
<keyword evidence="9" id="KW-1185">Reference proteome</keyword>
<dbReference type="InterPro" id="IPR051542">
    <property type="entry name" value="Hydrogenase_cytochrome"/>
</dbReference>
<dbReference type="SUPFAM" id="SSF81342">
    <property type="entry name" value="Transmembrane di-heme cytochromes"/>
    <property type="match status" value="1"/>
</dbReference>
<sequence>MKKMRVWDLPIRLFHWALAVAVITALVTEKIGGNAIEWHFRFGYLALALVGFRLLWGVIGTRYARFSNFLHAPSAILAFVSSRKGVTKEKHLGHTPLGGLSVFAMLGVIVMQTASGLFANDDIASEGPLAKFISKDVSDKLSWFHAQVSGNLIYALVGLHVAAIIYYYVRKKEDLIIPMITGDKISEGDALAANDSWQMRLRAFICIAACAAGVYYLVNL</sequence>
<accession>A0ABV7F3L8</accession>
<dbReference type="Proteomes" id="UP001595530">
    <property type="component" value="Unassembled WGS sequence"/>
</dbReference>
<dbReference type="PANTHER" id="PTHR30485:SF2">
    <property type="entry name" value="BLL0597 PROTEIN"/>
    <property type="match status" value="1"/>
</dbReference>
<evidence type="ECO:0000259" key="7">
    <source>
        <dbReference type="Pfam" id="PF01292"/>
    </source>
</evidence>